<organism evidence="2 3">
    <name type="scientific">Methanobrevibacter cuticularis</name>
    <dbReference type="NCBI Taxonomy" id="47311"/>
    <lineage>
        <taxon>Archaea</taxon>
        <taxon>Methanobacteriati</taxon>
        <taxon>Methanobacteriota</taxon>
        <taxon>Methanomada group</taxon>
        <taxon>Methanobacteria</taxon>
        <taxon>Methanobacteriales</taxon>
        <taxon>Methanobacteriaceae</taxon>
        <taxon>Methanobrevibacter</taxon>
    </lineage>
</organism>
<proteinExistence type="predicted"/>
<name>A0A166DYW8_9EURY</name>
<evidence type="ECO:0000313" key="2">
    <source>
        <dbReference type="EMBL" id="KZX16098.1"/>
    </source>
</evidence>
<dbReference type="EMBL" id="LWMW01000099">
    <property type="protein sequence ID" value="KZX16098.1"/>
    <property type="molecule type" value="Genomic_DNA"/>
</dbReference>
<comment type="caution">
    <text evidence="2">The sequence shown here is derived from an EMBL/GenBank/DDBJ whole genome shotgun (WGS) entry which is preliminary data.</text>
</comment>
<accession>A0A166DYW8</accession>
<dbReference type="Gene3D" id="1.10.287.1490">
    <property type="match status" value="1"/>
</dbReference>
<evidence type="ECO:0000256" key="1">
    <source>
        <dbReference type="SAM" id="Coils"/>
    </source>
</evidence>
<keyword evidence="3" id="KW-1185">Reference proteome</keyword>
<dbReference type="PATRIC" id="fig|47311.3.peg.1183"/>
<gene>
    <name evidence="2" type="ORF">MBCUT_10750</name>
</gene>
<keyword evidence="1" id="KW-0175">Coiled coil</keyword>
<sequence length="207" mass="24972">MNILDKDQLCNFHKMQNLMNLVYKILNRKKLKIEKLKEKILKNEENSNKTKNNQGTVKKGRILKTDKKRQHYHQKIKNLQKTIKDDKKEIRQLKNEIKEIEKNIDKIKLVFNSKTLKTSKKRFKKLEDMIDELPEPIAVFIKKLSKNFERSINHIKNKFLPNTNNLLECYIGVTLPRYLKKRYKTLHGIKKRLQLSKIRWIKRNVLP</sequence>
<reference evidence="2 3" key="1">
    <citation type="submission" date="2016-04" db="EMBL/GenBank/DDBJ databases">
        <title>Genome sequence of Methanobrevibacter cuticularis DSM 11139.</title>
        <authorList>
            <person name="Poehlein A."/>
            <person name="Seedorf H."/>
            <person name="Daniel R."/>
        </authorList>
    </citation>
    <scope>NUCLEOTIDE SEQUENCE [LARGE SCALE GENOMIC DNA]</scope>
    <source>
        <strain evidence="2 3">DSM 11139</strain>
    </source>
</reference>
<dbReference type="STRING" id="47311.MBCUT_10750"/>
<protein>
    <submittedName>
        <fullName evidence="2">Uncharacterized protein</fullName>
    </submittedName>
</protein>
<feature type="coiled-coil region" evidence="1">
    <location>
        <begin position="26"/>
        <end position="110"/>
    </location>
</feature>
<dbReference type="Proteomes" id="UP000077275">
    <property type="component" value="Unassembled WGS sequence"/>
</dbReference>
<evidence type="ECO:0000313" key="3">
    <source>
        <dbReference type="Proteomes" id="UP000077275"/>
    </source>
</evidence>
<dbReference type="AlphaFoldDB" id="A0A166DYW8"/>